<name>A0ABW4ZPL2_9SPHI</name>
<keyword evidence="2 9" id="KW-0489">Methyltransferase</keyword>
<keyword evidence="5" id="KW-0234">DNA repair</keyword>
<comment type="catalytic activity">
    <reaction evidence="1">
        <text>a 4-O-methyl-thymidine in DNA + L-cysteinyl-[protein] = a thymidine in DNA + S-methyl-L-cysteinyl-[protein]</text>
        <dbReference type="Rhea" id="RHEA:53428"/>
        <dbReference type="Rhea" id="RHEA-COMP:10131"/>
        <dbReference type="Rhea" id="RHEA-COMP:10132"/>
        <dbReference type="Rhea" id="RHEA-COMP:13555"/>
        <dbReference type="Rhea" id="RHEA-COMP:13556"/>
        <dbReference type="ChEBI" id="CHEBI:29950"/>
        <dbReference type="ChEBI" id="CHEBI:82612"/>
        <dbReference type="ChEBI" id="CHEBI:137386"/>
        <dbReference type="ChEBI" id="CHEBI:137387"/>
        <dbReference type="EC" id="2.1.1.63"/>
    </reaction>
</comment>
<dbReference type="GO" id="GO:0003908">
    <property type="term" value="F:methylated-DNA-[protein]-cysteine S-methyltransferase activity"/>
    <property type="evidence" value="ECO:0007669"/>
    <property type="project" value="UniProtKB-EC"/>
</dbReference>
<dbReference type="GO" id="GO:0032259">
    <property type="term" value="P:methylation"/>
    <property type="evidence" value="ECO:0007669"/>
    <property type="project" value="UniProtKB-KW"/>
</dbReference>
<evidence type="ECO:0000256" key="1">
    <source>
        <dbReference type="ARBA" id="ARBA00001286"/>
    </source>
</evidence>
<dbReference type="PANTHER" id="PTHR10815:SF13">
    <property type="entry name" value="METHYLATED-DNA--PROTEIN-CYSTEINE METHYLTRANSFERASE"/>
    <property type="match status" value="1"/>
</dbReference>
<dbReference type="InterPro" id="IPR008332">
    <property type="entry name" value="MethylG_MeTrfase_N"/>
</dbReference>
<comment type="caution">
    <text evidence="9">The sequence shown here is derived from an EMBL/GenBank/DDBJ whole genome shotgun (WGS) entry which is preliminary data.</text>
</comment>
<accession>A0ABW4ZPL2</accession>
<proteinExistence type="predicted"/>
<dbReference type="PANTHER" id="PTHR10815">
    <property type="entry name" value="METHYLATED-DNA--PROTEIN-CYSTEINE METHYLTRANSFERASE"/>
    <property type="match status" value="1"/>
</dbReference>
<dbReference type="EMBL" id="JBHUHZ010000003">
    <property type="protein sequence ID" value="MFD2163938.1"/>
    <property type="molecule type" value="Genomic_DNA"/>
</dbReference>
<reference evidence="10" key="1">
    <citation type="journal article" date="2019" name="Int. J. Syst. Evol. Microbiol.">
        <title>The Global Catalogue of Microorganisms (GCM) 10K type strain sequencing project: providing services to taxonomists for standard genome sequencing and annotation.</title>
        <authorList>
            <consortium name="The Broad Institute Genomics Platform"/>
            <consortium name="The Broad Institute Genome Sequencing Center for Infectious Disease"/>
            <person name="Wu L."/>
            <person name="Ma J."/>
        </authorList>
    </citation>
    <scope>NUCLEOTIDE SEQUENCE [LARGE SCALE GENOMIC DNA]</scope>
    <source>
        <strain evidence="10">KCTC 42217</strain>
    </source>
</reference>
<evidence type="ECO:0000256" key="6">
    <source>
        <dbReference type="ARBA" id="ARBA00049348"/>
    </source>
</evidence>
<feature type="domain" description="Methylated-DNA-[protein]-cysteine S-methyltransferase DNA binding" evidence="7">
    <location>
        <begin position="68"/>
        <end position="147"/>
    </location>
</feature>
<dbReference type="Pfam" id="PF01035">
    <property type="entry name" value="DNA_binding_1"/>
    <property type="match status" value="1"/>
</dbReference>
<dbReference type="InterPro" id="IPR036388">
    <property type="entry name" value="WH-like_DNA-bd_sf"/>
</dbReference>
<dbReference type="EC" id="2.1.1.63" evidence="9"/>
<dbReference type="Gene3D" id="3.30.160.70">
    <property type="entry name" value="Methylated DNA-protein cysteine methyltransferase domain"/>
    <property type="match status" value="1"/>
</dbReference>
<dbReference type="Proteomes" id="UP001597387">
    <property type="component" value="Unassembled WGS sequence"/>
</dbReference>
<dbReference type="InterPro" id="IPR036217">
    <property type="entry name" value="MethylDNA_cys_MeTrfase_DNAb"/>
</dbReference>
<dbReference type="Pfam" id="PF02870">
    <property type="entry name" value="Methyltransf_1N"/>
    <property type="match status" value="1"/>
</dbReference>
<dbReference type="InterPro" id="IPR001497">
    <property type="entry name" value="MethylDNA_cys_MeTrfase_AS"/>
</dbReference>
<evidence type="ECO:0000259" key="7">
    <source>
        <dbReference type="Pfam" id="PF01035"/>
    </source>
</evidence>
<dbReference type="InterPro" id="IPR036631">
    <property type="entry name" value="MGMT_N_sf"/>
</dbReference>
<keyword evidence="3 9" id="KW-0808">Transferase</keyword>
<dbReference type="RefSeq" id="WP_255904851.1">
    <property type="nucleotide sequence ID" value="NZ_JAFMZO010000004.1"/>
</dbReference>
<evidence type="ECO:0000256" key="2">
    <source>
        <dbReference type="ARBA" id="ARBA00022603"/>
    </source>
</evidence>
<dbReference type="Gene3D" id="1.10.10.10">
    <property type="entry name" value="Winged helix-like DNA-binding domain superfamily/Winged helix DNA-binding domain"/>
    <property type="match status" value="1"/>
</dbReference>
<dbReference type="SUPFAM" id="SSF53155">
    <property type="entry name" value="Methylated DNA-protein cysteine methyltransferase domain"/>
    <property type="match status" value="1"/>
</dbReference>
<dbReference type="PROSITE" id="PS00374">
    <property type="entry name" value="MGMT"/>
    <property type="match status" value="1"/>
</dbReference>
<evidence type="ECO:0000256" key="5">
    <source>
        <dbReference type="ARBA" id="ARBA00023204"/>
    </source>
</evidence>
<organism evidence="9 10">
    <name type="scientific">Paradesertivirga mongoliensis</name>
    <dbReference type="NCBI Taxonomy" id="2100740"/>
    <lineage>
        <taxon>Bacteria</taxon>
        <taxon>Pseudomonadati</taxon>
        <taxon>Bacteroidota</taxon>
        <taxon>Sphingobacteriia</taxon>
        <taxon>Sphingobacteriales</taxon>
        <taxon>Sphingobacteriaceae</taxon>
        <taxon>Paradesertivirga</taxon>
    </lineage>
</organism>
<evidence type="ECO:0000256" key="3">
    <source>
        <dbReference type="ARBA" id="ARBA00022679"/>
    </source>
</evidence>
<sequence>MFCSTLNTPIGLLIIKATTEALEFIGYDLDDVEENPGELTEYVKGQLQEYFDGKRSIFDLPLQQAGTDFQRNVWNELLKIEPGKPISYAALSKRMNNPLAIRAIASANGKNKLMIVIPCHRVIGSGGELVGYAGGLWRKKWLLEHEARMMNTGQATLMF</sequence>
<evidence type="ECO:0000313" key="10">
    <source>
        <dbReference type="Proteomes" id="UP001597387"/>
    </source>
</evidence>
<gene>
    <name evidence="9" type="ORF">ACFSJU_16130</name>
</gene>
<keyword evidence="10" id="KW-1185">Reference proteome</keyword>
<dbReference type="CDD" id="cd06445">
    <property type="entry name" value="ATase"/>
    <property type="match status" value="1"/>
</dbReference>
<protein>
    <submittedName>
        <fullName evidence="9">Methylated-DNA--[protein]-cysteine S-methyltransferase</fullName>
        <ecNumber evidence="9">2.1.1.63</ecNumber>
    </submittedName>
</protein>
<dbReference type="NCBIfam" id="TIGR00589">
    <property type="entry name" value="ogt"/>
    <property type="match status" value="1"/>
</dbReference>
<evidence type="ECO:0000259" key="8">
    <source>
        <dbReference type="Pfam" id="PF02870"/>
    </source>
</evidence>
<dbReference type="SUPFAM" id="SSF46767">
    <property type="entry name" value="Methylated DNA-protein cysteine methyltransferase, C-terminal domain"/>
    <property type="match status" value="1"/>
</dbReference>
<evidence type="ECO:0000256" key="4">
    <source>
        <dbReference type="ARBA" id="ARBA00022763"/>
    </source>
</evidence>
<keyword evidence="4" id="KW-0227">DNA damage</keyword>
<evidence type="ECO:0000313" key="9">
    <source>
        <dbReference type="EMBL" id="MFD2163938.1"/>
    </source>
</evidence>
<dbReference type="InterPro" id="IPR014048">
    <property type="entry name" value="MethylDNA_cys_MeTrfase_DNA-bd"/>
</dbReference>
<feature type="domain" description="Methylguanine DNA methyltransferase ribonuclease-like" evidence="8">
    <location>
        <begin position="1"/>
        <end position="63"/>
    </location>
</feature>
<comment type="catalytic activity">
    <reaction evidence="6">
        <text>a 6-O-methyl-2'-deoxyguanosine in DNA + L-cysteinyl-[protein] = S-methyl-L-cysteinyl-[protein] + a 2'-deoxyguanosine in DNA</text>
        <dbReference type="Rhea" id="RHEA:24000"/>
        <dbReference type="Rhea" id="RHEA-COMP:10131"/>
        <dbReference type="Rhea" id="RHEA-COMP:10132"/>
        <dbReference type="Rhea" id="RHEA-COMP:11367"/>
        <dbReference type="Rhea" id="RHEA-COMP:11368"/>
        <dbReference type="ChEBI" id="CHEBI:29950"/>
        <dbReference type="ChEBI" id="CHEBI:82612"/>
        <dbReference type="ChEBI" id="CHEBI:85445"/>
        <dbReference type="ChEBI" id="CHEBI:85448"/>
        <dbReference type="EC" id="2.1.1.63"/>
    </reaction>
</comment>